<dbReference type="EMBL" id="JAKNCT010000004">
    <property type="protein sequence ID" value="MCG5030647.1"/>
    <property type="molecule type" value="Genomic_DNA"/>
</dbReference>
<proteinExistence type="predicted"/>
<keyword evidence="2" id="KW-1185">Reference proteome</keyword>
<organism evidence="1 2">
    <name type="scientific">Mesosutterella porci</name>
    <dbReference type="NCBI Taxonomy" id="2915351"/>
    <lineage>
        <taxon>Bacteria</taxon>
        <taxon>Pseudomonadati</taxon>
        <taxon>Pseudomonadota</taxon>
        <taxon>Betaproteobacteria</taxon>
        <taxon>Burkholderiales</taxon>
        <taxon>Sutterellaceae</taxon>
        <taxon>Mesosutterella</taxon>
    </lineage>
</organism>
<accession>A0ABS9MQ43</accession>
<gene>
    <name evidence="1" type="ORF">MAF45_04200</name>
</gene>
<reference evidence="1 2" key="1">
    <citation type="submission" date="2022-02" db="EMBL/GenBank/DDBJ databases">
        <title>Mesosutterella porci, a novel member of the family Sutterellaceae from pig feces.</title>
        <authorList>
            <person name="Wylensek D."/>
            <person name="Clavel T."/>
        </authorList>
    </citation>
    <scope>NUCLEOTIDE SEQUENCE [LARGE SCALE GENOMIC DNA]</scope>
    <source>
        <strain evidence="2">oilRF-744-wt-GAM-9</strain>
    </source>
</reference>
<dbReference type="RefSeq" id="WP_237978301.1">
    <property type="nucleotide sequence ID" value="NZ_JAKNCT010000004.1"/>
</dbReference>
<evidence type="ECO:0008006" key="3">
    <source>
        <dbReference type="Google" id="ProtNLM"/>
    </source>
</evidence>
<name>A0ABS9MQ43_9BURK</name>
<evidence type="ECO:0000313" key="1">
    <source>
        <dbReference type="EMBL" id="MCG5030647.1"/>
    </source>
</evidence>
<dbReference type="Proteomes" id="UP001297600">
    <property type="component" value="Unassembled WGS sequence"/>
</dbReference>
<comment type="caution">
    <text evidence="1">The sequence shown here is derived from an EMBL/GenBank/DDBJ whole genome shotgun (WGS) entry which is preliminary data.</text>
</comment>
<protein>
    <recommendedName>
        <fullName evidence="3">Transposase</fullName>
    </recommendedName>
</protein>
<evidence type="ECO:0000313" key="2">
    <source>
        <dbReference type="Proteomes" id="UP001297600"/>
    </source>
</evidence>
<sequence>MSKKISIEIRQKVLTLLKQGARSFTISKQLGLARISVENWQAAFDRGDVSWSLDNSWRKRTEAMAWQAVRGYAVCQSYNAAGCALGMSASDIRRYVQNVEKFGAPILKRGVRCQAPEIKSMPDKTTASRGKENVAKELKTARRTIEEQRIVLDCLLKSIDEHLGSKKTMCHP</sequence>